<comment type="caution">
    <text evidence="15">The sequence shown here is derived from an EMBL/GenBank/DDBJ whole genome shotgun (WGS) entry which is preliminary data.</text>
</comment>
<accession>V2Y4F8</accession>
<dbReference type="EMBL" id="ACIL03000007">
    <property type="protein sequence ID" value="ESL03833.1"/>
    <property type="molecule type" value="Genomic_DNA"/>
</dbReference>
<comment type="similarity">
    <text evidence="5">In the C-terminal section; belongs to the PRA-PH family.</text>
</comment>
<gene>
    <name evidence="15" type="ORF">GCWU0000282_001000</name>
</gene>
<dbReference type="HOGENOM" id="CLU_942297_0_0_9"/>
<dbReference type="PRINTS" id="PR00502">
    <property type="entry name" value="NUDIXFAMILY"/>
</dbReference>
<evidence type="ECO:0000256" key="13">
    <source>
        <dbReference type="RuleBase" id="RU003476"/>
    </source>
</evidence>
<dbReference type="Pfam" id="PF00293">
    <property type="entry name" value="NUDIX"/>
    <property type="match status" value="1"/>
</dbReference>
<dbReference type="EC" id="3.5.4.19" evidence="8"/>
<evidence type="ECO:0000259" key="14">
    <source>
        <dbReference type="PROSITE" id="PS51462"/>
    </source>
</evidence>
<comment type="catalytic activity">
    <reaction evidence="2">
        <text>1-(5-phospho-beta-D-ribosyl)-ATP + H2O = 1-(5-phospho-beta-D-ribosyl)-5'-AMP + diphosphate + H(+)</text>
        <dbReference type="Rhea" id="RHEA:22828"/>
        <dbReference type="ChEBI" id="CHEBI:15377"/>
        <dbReference type="ChEBI" id="CHEBI:15378"/>
        <dbReference type="ChEBI" id="CHEBI:33019"/>
        <dbReference type="ChEBI" id="CHEBI:59457"/>
        <dbReference type="ChEBI" id="CHEBI:73183"/>
        <dbReference type="EC" id="3.6.1.31"/>
    </reaction>
</comment>
<dbReference type="InterPro" id="IPR015797">
    <property type="entry name" value="NUDIX_hydrolase-like_dom_sf"/>
</dbReference>
<dbReference type="InterPro" id="IPR038019">
    <property type="entry name" value="PRib_AMP_CycHydrolase_sf"/>
</dbReference>
<dbReference type="PANTHER" id="PTHR42945">
    <property type="entry name" value="HISTIDINE BIOSYNTHESIS BIFUNCTIONAL PROTEIN"/>
    <property type="match status" value="1"/>
</dbReference>
<dbReference type="UniPathway" id="UPA00031">
    <property type="reaction ID" value="UER00008"/>
</dbReference>
<comment type="pathway">
    <text evidence="4">Amino-acid biosynthesis; L-histidine biosynthesis; L-histidine from 5-phospho-alpha-D-ribose 1-diphosphate: step 2/9.</text>
</comment>
<dbReference type="GO" id="GO:0000105">
    <property type="term" value="P:L-histidine biosynthetic process"/>
    <property type="evidence" value="ECO:0007669"/>
    <property type="project" value="UniProtKB-UniPathway"/>
</dbReference>
<dbReference type="InterPro" id="IPR002496">
    <property type="entry name" value="PRib_AMP_CycHydrolase_dom"/>
</dbReference>
<dbReference type="SUPFAM" id="SSF141734">
    <property type="entry name" value="HisI-like"/>
    <property type="match status" value="1"/>
</dbReference>
<evidence type="ECO:0000256" key="6">
    <source>
        <dbReference type="ARBA" id="ARBA00008299"/>
    </source>
</evidence>
<evidence type="ECO:0000256" key="1">
    <source>
        <dbReference type="ARBA" id="ARBA00000024"/>
    </source>
</evidence>
<dbReference type="Gene3D" id="3.10.20.810">
    <property type="entry name" value="Phosphoribosyl-AMP cyclohydrolase"/>
    <property type="match status" value="1"/>
</dbReference>
<keyword evidence="12" id="KW-0368">Histidine biosynthesis</keyword>
<evidence type="ECO:0000256" key="11">
    <source>
        <dbReference type="ARBA" id="ARBA00022801"/>
    </source>
</evidence>
<comment type="similarity">
    <text evidence="6">In the N-terminal section; belongs to the PRA-CH family.</text>
</comment>
<dbReference type="Proteomes" id="UP000018227">
    <property type="component" value="Unassembled WGS sequence"/>
</dbReference>
<evidence type="ECO:0000256" key="3">
    <source>
        <dbReference type="ARBA" id="ARBA00005169"/>
    </source>
</evidence>
<dbReference type="InterPro" id="IPR000086">
    <property type="entry name" value="NUDIX_hydrolase_dom"/>
</dbReference>
<dbReference type="PROSITE" id="PS00893">
    <property type="entry name" value="NUDIX_BOX"/>
    <property type="match status" value="1"/>
</dbReference>
<dbReference type="NCBIfam" id="NF000768">
    <property type="entry name" value="PRK00051.1"/>
    <property type="match status" value="1"/>
</dbReference>
<evidence type="ECO:0000256" key="9">
    <source>
        <dbReference type="ARBA" id="ARBA00017720"/>
    </source>
</evidence>
<comment type="pathway">
    <text evidence="3">Amino-acid biosynthesis; L-histidine biosynthesis; L-histidine from 5-phospho-alpha-D-ribose 1-diphosphate: step 3/9.</text>
</comment>
<dbReference type="STRING" id="592026.GCWU0000282_001000"/>
<dbReference type="InterPro" id="IPR020476">
    <property type="entry name" value="Nudix_hydrolase"/>
</dbReference>
<evidence type="ECO:0000313" key="16">
    <source>
        <dbReference type="Proteomes" id="UP000018227"/>
    </source>
</evidence>
<dbReference type="Pfam" id="PF01502">
    <property type="entry name" value="PRA-CH"/>
    <property type="match status" value="1"/>
</dbReference>
<reference evidence="15 16" key="1">
    <citation type="submission" date="2013-06" db="EMBL/GenBank/DDBJ databases">
        <authorList>
            <person name="Weinstock G."/>
            <person name="Sodergren E."/>
            <person name="Clifton S."/>
            <person name="Fulton L."/>
            <person name="Fulton B."/>
            <person name="Courtney L."/>
            <person name="Fronick C."/>
            <person name="Harrison M."/>
            <person name="Strong C."/>
            <person name="Farmer C."/>
            <person name="Delahaunty K."/>
            <person name="Markovic C."/>
            <person name="Hall O."/>
            <person name="Minx P."/>
            <person name="Tomlinson C."/>
            <person name="Mitreva M."/>
            <person name="Nelson J."/>
            <person name="Hou S."/>
            <person name="Wollam A."/>
            <person name="Pepin K.H."/>
            <person name="Johnson M."/>
            <person name="Bhonagiri V."/>
            <person name="Nash W.E."/>
            <person name="Warren W."/>
            <person name="Chinwalla A."/>
            <person name="Mardis E.R."/>
            <person name="Wilson R.K."/>
        </authorList>
    </citation>
    <scope>NUCLEOTIDE SEQUENCE [LARGE SCALE GENOMIC DNA]</scope>
    <source>
        <strain evidence="15 16">ATCC 51271</strain>
    </source>
</reference>
<name>V2Y4F8_9FIRM</name>
<dbReference type="PANTHER" id="PTHR42945:SF1">
    <property type="entry name" value="HISTIDINE BIOSYNTHESIS BIFUNCTIONAL PROTEIN HIS7"/>
    <property type="match status" value="1"/>
</dbReference>
<evidence type="ECO:0000256" key="8">
    <source>
        <dbReference type="ARBA" id="ARBA00012721"/>
    </source>
</evidence>
<dbReference type="FunFam" id="3.10.20.810:FF:000001">
    <property type="entry name" value="Histidine biosynthesis bifunctional protein HisIE"/>
    <property type="match status" value="1"/>
</dbReference>
<dbReference type="eggNOG" id="COG1051">
    <property type="taxonomic scope" value="Bacteria"/>
</dbReference>
<evidence type="ECO:0000256" key="10">
    <source>
        <dbReference type="ARBA" id="ARBA00022605"/>
    </source>
</evidence>
<sequence length="295" mass="34048">MRFAAWHINLGENSMFDIDKIKFDEKGLVPCIVQDYTTGRVLTVAYMNRESLEITLRKKLTCFYSRSRKELWLKGETSGNYQHVVSIEADCDYDALLVRVVRDGAACHRGNESCFDDTMKIEFEENIMEMIDIYNENKEKTGVVQPRETKLKKGQYMLYVLAVLEDEYGKVLATRRSLDKRWAAGAWEIPGGSARSGESSEAAVLREIVEETGLDIAKHKGKLIYSYKNEDTESGDNYFVDIYHFKGCFNKSSIRVNPDEVIDYRFVDEDDMEILKEEEGFLHYERIKEALGRLG</sequence>
<dbReference type="SUPFAM" id="SSF55811">
    <property type="entry name" value="Nudix"/>
    <property type="match status" value="1"/>
</dbReference>
<evidence type="ECO:0000256" key="4">
    <source>
        <dbReference type="ARBA" id="ARBA00005204"/>
    </source>
</evidence>
<dbReference type="InterPro" id="IPR020084">
    <property type="entry name" value="NUDIX_hydrolase_CS"/>
</dbReference>
<organism evidence="15 16">
    <name type="scientific">Catonella morbi ATCC 51271</name>
    <dbReference type="NCBI Taxonomy" id="592026"/>
    <lineage>
        <taxon>Bacteria</taxon>
        <taxon>Bacillati</taxon>
        <taxon>Bacillota</taxon>
        <taxon>Clostridia</taxon>
        <taxon>Lachnospirales</taxon>
        <taxon>Lachnospiraceae</taxon>
        <taxon>Catonella</taxon>
    </lineage>
</organism>
<proteinExistence type="inferred from homology"/>
<dbReference type="CDD" id="cd04693">
    <property type="entry name" value="NUDIX_Hydrolase"/>
    <property type="match status" value="1"/>
</dbReference>
<evidence type="ECO:0000256" key="2">
    <source>
        <dbReference type="ARBA" id="ARBA00001460"/>
    </source>
</evidence>
<keyword evidence="16" id="KW-1185">Reference proteome</keyword>
<protein>
    <recommendedName>
        <fullName evidence="9">Histidine biosynthesis bifunctional protein HisIE</fullName>
        <ecNumber evidence="8">3.5.4.19</ecNumber>
        <ecNumber evidence="7">3.6.1.31</ecNumber>
    </recommendedName>
</protein>
<feature type="domain" description="Nudix hydrolase" evidence="14">
    <location>
        <begin position="155"/>
        <end position="289"/>
    </location>
</feature>
<dbReference type="PROSITE" id="PS51462">
    <property type="entry name" value="NUDIX"/>
    <property type="match status" value="1"/>
</dbReference>
<evidence type="ECO:0000256" key="12">
    <source>
        <dbReference type="ARBA" id="ARBA00023102"/>
    </source>
</evidence>
<dbReference type="EC" id="3.6.1.31" evidence="7"/>
<dbReference type="AlphaFoldDB" id="V2Y4F8"/>
<dbReference type="eggNOG" id="COG0139">
    <property type="taxonomic scope" value="Bacteria"/>
</dbReference>
<dbReference type="GO" id="GO:0004635">
    <property type="term" value="F:phosphoribosyl-AMP cyclohydrolase activity"/>
    <property type="evidence" value="ECO:0007669"/>
    <property type="project" value="UniProtKB-EC"/>
</dbReference>
<evidence type="ECO:0000313" key="15">
    <source>
        <dbReference type="EMBL" id="ESL03833.1"/>
    </source>
</evidence>
<keyword evidence="11 13" id="KW-0378">Hydrolase</keyword>
<comment type="catalytic activity">
    <reaction evidence="1">
        <text>1-(5-phospho-beta-D-ribosyl)-5'-AMP + H2O = 1-(5-phospho-beta-D-ribosyl)-5-[(5-phospho-beta-D-ribosylamino)methylideneamino]imidazole-4-carboxamide</text>
        <dbReference type="Rhea" id="RHEA:20049"/>
        <dbReference type="ChEBI" id="CHEBI:15377"/>
        <dbReference type="ChEBI" id="CHEBI:58435"/>
        <dbReference type="ChEBI" id="CHEBI:59457"/>
        <dbReference type="EC" id="3.5.4.19"/>
    </reaction>
</comment>
<keyword evidence="10" id="KW-0028">Amino-acid biosynthesis</keyword>
<evidence type="ECO:0000256" key="5">
    <source>
        <dbReference type="ARBA" id="ARBA00007731"/>
    </source>
</evidence>
<comment type="similarity">
    <text evidence="13">Belongs to the Nudix hydrolase family.</text>
</comment>
<dbReference type="Gene3D" id="3.90.79.10">
    <property type="entry name" value="Nucleoside Triphosphate Pyrophosphohydrolase"/>
    <property type="match status" value="1"/>
</dbReference>
<dbReference type="GO" id="GO:0004636">
    <property type="term" value="F:phosphoribosyl-ATP diphosphatase activity"/>
    <property type="evidence" value="ECO:0007669"/>
    <property type="project" value="UniProtKB-EC"/>
</dbReference>
<evidence type="ECO:0000256" key="7">
    <source>
        <dbReference type="ARBA" id="ARBA00012414"/>
    </source>
</evidence>